<evidence type="ECO:0000256" key="6">
    <source>
        <dbReference type="ARBA" id="ARBA00023136"/>
    </source>
</evidence>
<feature type="transmembrane region" description="Helical" evidence="7">
    <location>
        <begin position="324"/>
        <end position="345"/>
    </location>
</feature>
<dbReference type="AlphaFoldDB" id="A0A284VMS2"/>
<dbReference type="EMBL" id="FZMP01000098">
    <property type="protein sequence ID" value="SNQ60542.1"/>
    <property type="molecule type" value="Genomic_DNA"/>
</dbReference>
<feature type="transmembrane region" description="Helical" evidence="7">
    <location>
        <begin position="400"/>
        <end position="420"/>
    </location>
</feature>
<feature type="transmembrane region" description="Helical" evidence="7">
    <location>
        <begin position="357"/>
        <end position="379"/>
    </location>
</feature>
<feature type="transmembrane region" description="Helical" evidence="7">
    <location>
        <begin position="131"/>
        <end position="154"/>
    </location>
</feature>
<evidence type="ECO:0000313" key="10">
    <source>
        <dbReference type="Proteomes" id="UP000218615"/>
    </source>
</evidence>
<feature type="transmembrane region" description="Helical" evidence="7">
    <location>
        <begin position="98"/>
        <end position="119"/>
    </location>
</feature>
<dbReference type="FunFam" id="1.20.1720.10:FF:000021">
    <property type="entry name" value="Drug resistance transporter, EmrB/QacA subfamily"/>
    <property type="match status" value="1"/>
</dbReference>
<dbReference type="Proteomes" id="UP000218615">
    <property type="component" value="Unassembled WGS sequence"/>
</dbReference>
<evidence type="ECO:0000256" key="3">
    <source>
        <dbReference type="ARBA" id="ARBA00022475"/>
    </source>
</evidence>
<keyword evidence="10" id="KW-1185">Reference proteome</keyword>
<sequence length="455" mass="48946">MEYKWKAMLIVWIGIFMATLDGSIVNVALPTLTEYFKSDITTIEWVIMAYLLTITSLLLSLGRLSDMFGRKPIFAGGLALFTVGSGLCAISATEGQLIFYRIIQGIGAAMLMATGIAIITHAFPPRERGKAMGLIGTVVSIGSMAGPITGGFLIENVGWQSIFYVNIPIGIFGTLIAMRVLHKDETNPGQTFDIPGALTLFMSLILLLLALSQGQDSGWESGYIISLFILSAVLFIVFIYVETKARHPMMELRHFKNRPFAAANISSMISFLAMFSVILMMPFFLEYELGYSPGQVGIVFLAVPLVMSVISPVSGWLSDRANSYILSSTGVGIASISILALSFLSKSSDFIDVTSRLALLGLGLGLFQAPNNSIIMGSLPKEQLGIAAGTLGTMRNMGMVIGIAVSGAVFSNRYAFYGGIDSSFQPAFHDTYIVSAIICGIAMVTSLVRSRGKSE</sequence>
<keyword evidence="5 7" id="KW-1133">Transmembrane helix</keyword>
<comment type="subcellular location">
    <subcellularLocation>
        <location evidence="1">Cell membrane</location>
        <topology evidence="1">Multi-pass membrane protein</topology>
    </subcellularLocation>
</comment>
<accession>A0A284VMS2</accession>
<dbReference type="InterPro" id="IPR020846">
    <property type="entry name" value="MFS_dom"/>
</dbReference>
<evidence type="ECO:0000256" key="2">
    <source>
        <dbReference type="ARBA" id="ARBA00022448"/>
    </source>
</evidence>
<feature type="transmembrane region" description="Helical" evidence="7">
    <location>
        <begin position="40"/>
        <end position="61"/>
    </location>
</feature>
<dbReference type="PROSITE" id="PS50850">
    <property type="entry name" value="MFS"/>
    <property type="match status" value="1"/>
</dbReference>
<protein>
    <submittedName>
        <fullName evidence="9">Drug resistance MFS transporter, drug:H+ antiporter-2 (14 Spanner) (DHA2) family protein</fullName>
    </submittedName>
</protein>
<dbReference type="InterPro" id="IPR036259">
    <property type="entry name" value="MFS_trans_sf"/>
</dbReference>
<dbReference type="STRING" id="1392998.ANME2D_00026"/>
<dbReference type="PANTHER" id="PTHR42718:SF46">
    <property type="entry name" value="BLR6921 PROTEIN"/>
    <property type="match status" value="1"/>
</dbReference>
<keyword evidence="6 7" id="KW-0472">Membrane</keyword>
<dbReference type="NCBIfam" id="TIGR00711">
    <property type="entry name" value="efflux_EmrB"/>
    <property type="match status" value="1"/>
</dbReference>
<evidence type="ECO:0000256" key="7">
    <source>
        <dbReference type="SAM" id="Phobius"/>
    </source>
</evidence>
<feature type="transmembrane region" description="Helical" evidence="7">
    <location>
        <begin position="432"/>
        <end position="448"/>
    </location>
</feature>
<dbReference type="InterPro" id="IPR004638">
    <property type="entry name" value="EmrB-like"/>
</dbReference>
<dbReference type="CDD" id="cd17321">
    <property type="entry name" value="MFS_MMR_MDR_like"/>
    <property type="match status" value="1"/>
</dbReference>
<feature type="transmembrane region" description="Helical" evidence="7">
    <location>
        <begin position="160"/>
        <end position="180"/>
    </location>
</feature>
<dbReference type="InterPro" id="IPR005829">
    <property type="entry name" value="Sugar_transporter_CS"/>
</dbReference>
<dbReference type="OrthoDB" id="117970at2157"/>
<keyword evidence="3" id="KW-1003">Cell membrane</keyword>
<name>A0A284VMS2_9EURY</name>
<dbReference type="Gene3D" id="1.20.1720.10">
    <property type="entry name" value="Multidrug resistance protein D"/>
    <property type="match status" value="1"/>
</dbReference>
<feature type="transmembrane region" description="Helical" evidence="7">
    <location>
        <begin position="192"/>
        <end position="211"/>
    </location>
</feature>
<dbReference type="InterPro" id="IPR011701">
    <property type="entry name" value="MFS"/>
</dbReference>
<feature type="transmembrane region" description="Helical" evidence="7">
    <location>
        <begin position="73"/>
        <end position="92"/>
    </location>
</feature>
<feature type="transmembrane region" description="Helical" evidence="7">
    <location>
        <begin position="223"/>
        <end position="241"/>
    </location>
</feature>
<dbReference type="PRINTS" id="PR01036">
    <property type="entry name" value="TCRTETB"/>
</dbReference>
<evidence type="ECO:0000313" key="9">
    <source>
        <dbReference type="EMBL" id="SNQ60542.1"/>
    </source>
</evidence>
<gene>
    <name evidence="9" type="ORF">MNV_1870004</name>
</gene>
<keyword evidence="4 7" id="KW-0812">Transmembrane</keyword>
<reference evidence="10" key="1">
    <citation type="submission" date="2017-06" db="EMBL/GenBank/DDBJ databases">
        <authorList>
            <person name="Cremers G."/>
        </authorList>
    </citation>
    <scope>NUCLEOTIDE SEQUENCE [LARGE SCALE GENOMIC DNA]</scope>
</reference>
<evidence type="ECO:0000256" key="1">
    <source>
        <dbReference type="ARBA" id="ARBA00004651"/>
    </source>
</evidence>
<evidence type="ECO:0000256" key="4">
    <source>
        <dbReference type="ARBA" id="ARBA00022692"/>
    </source>
</evidence>
<feature type="transmembrane region" description="Helical" evidence="7">
    <location>
        <begin position="7"/>
        <end position="28"/>
    </location>
</feature>
<proteinExistence type="predicted"/>
<feature type="transmembrane region" description="Helical" evidence="7">
    <location>
        <begin position="262"/>
        <end position="285"/>
    </location>
</feature>
<dbReference type="GO" id="GO:0022857">
    <property type="term" value="F:transmembrane transporter activity"/>
    <property type="evidence" value="ECO:0007669"/>
    <property type="project" value="InterPro"/>
</dbReference>
<dbReference type="Pfam" id="PF07690">
    <property type="entry name" value="MFS_1"/>
    <property type="match status" value="1"/>
</dbReference>
<dbReference type="Gene3D" id="1.20.1250.20">
    <property type="entry name" value="MFS general substrate transporter like domains"/>
    <property type="match status" value="1"/>
</dbReference>
<organism evidence="9 10">
    <name type="scientific">Candidatus Methanoperedens nitratireducens</name>
    <dbReference type="NCBI Taxonomy" id="1392998"/>
    <lineage>
        <taxon>Archaea</taxon>
        <taxon>Methanobacteriati</taxon>
        <taxon>Methanobacteriota</taxon>
        <taxon>Stenosarchaea group</taxon>
        <taxon>Methanomicrobia</taxon>
        <taxon>Methanosarcinales</taxon>
        <taxon>ANME-2 cluster</taxon>
        <taxon>Candidatus Methanoperedentaceae</taxon>
        <taxon>Candidatus Methanoperedens</taxon>
    </lineage>
</organism>
<feature type="domain" description="Major facilitator superfamily (MFS) profile" evidence="8">
    <location>
        <begin position="7"/>
        <end position="454"/>
    </location>
</feature>
<feature type="transmembrane region" description="Helical" evidence="7">
    <location>
        <begin position="297"/>
        <end position="317"/>
    </location>
</feature>
<keyword evidence="2" id="KW-0813">Transport</keyword>
<dbReference type="RefSeq" id="WP_096204940.1">
    <property type="nucleotide sequence ID" value="NZ_FZMP01000098.1"/>
</dbReference>
<evidence type="ECO:0000256" key="5">
    <source>
        <dbReference type="ARBA" id="ARBA00022989"/>
    </source>
</evidence>
<dbReference type="SUPFAM" id="SSF103473">
    <property type="entry name" value="MFS general substrate transporter"/>
    <property type="match status" value="1"/>
</dbReference>
<dbReference type="PROSITE" id="PS00216">
    <property type="entry name" value="SUGAR_TRANSPORT_1"/>
    <property type="match status" value="1"/>
</dbReference>
<dbReference type="PANTHER" id="PTHR42718">
    <property type="entry name" value="MAJOR FACILITATOR SUPERFAMILY MULTIDRUG TRANSPORTER MFSC"/>
    <property type="match status" value="1"/>
</dbReference>
<evidence type="ECO:0000259" key="8">
    <source>
        <dbReference type="PROSITE" id="PS50850"/>
    </source>
</evidence>
<dbReference type="GO" id="GO:0005886">
    <property type="term" value="C:plasma membrane"/>
    <property type="evidence" value="ECO:0007669"/>
    <property type="project" value="UniProtKB-SubCell"/>
</dbReference>